<keyword evidence="1" id="KW-0378">Hydrolase</keyword>
<gene>
    <name evidence="6" type="ORF">E7101_02415</name>
</gene>
<evidence type="ECO:0000313" key="7">
    <source>
        <dbReference type="Proteomes" id="UP000806522"/>
    </source>
</evidence>
<reference evidence="6" key="1">
    <citation type="submission" date="2019-04" db="EMBL/GenBank/DDBJ databases">
        <title>Evolution of Biomass-Degrading Anaerobic Consortia Revealed by Metagenomics.</title>
        <authorList>
            <person name="Peng X."/>
        </authorList>
    </citation>
    <scope>NUCLEOTIDE SEQUENCE</scope>
    <source>
        <strain evidence="6">SIG140</strain>
    </source>
</reference>
<dbReference type="AlphaFoldDB" id="A0A9D5P0L5"/>
<keyword evidence="3" id="KW-1133">Transmembrane helix</keyword>
<comment type="caution">
    <text evidence="6">The sequence shown here is derived from an EMBL/GenBank/DDBJ whole genome shotgun (WGS) entry which is preliminary data.</text>
</comment>
<keyword evidence="2" id="KW-0175">Coiled coil</keyword>
<keyword evidence="3" id="KW-0472">Membrane</keyword>
<dbReference type="InterPro" id="IPR052016">
    <property type="entry name" value="Bact_Sigma-Reg"/>
</dbReference>
<feature type="coiled-coil region" evidence="2">
    <location>
        <begin position="427"/>
        <end position="464"/>
    </location>
</feature>
<evidence type="ECO:0000259" key="5">
    <source>
        <dbReference type="SMART" id="SM00331"/>
    </source>
</evidence>
<accession>A0A9D5P0L5</accession>
<dbReference type="PANTHER" id="PTHR43156:SF2">
    <property type="entry name" value="STAGE II SPORULATION PROTEIN E"/>
    <property type="match status" value="1"/>
</dbReference>
<dbReference type="InterPro" id="IPR001932">
    <property type="entry name" value="PPM-type_phosphatase-like_dom"/>
</dbReference>
<dbReference type="EMBL" id="SUYC01000002">
    <property type="protein sequence ID" value="MBE6269787.1"/>
    <property type="molecule type" value="Genomic_DNA"/>
</dbReference>
<evidence type="ECO:0000256" key="2">
    <source>
        <dbReference type="SAM" id="Coils"/>
    </source>
</evidence>
<evidence type="ECO:0000256" key="4">
    <source>
        <dbReference type="SAM" id="SignalP"/>
    </source>
</evidence>
<evidence type="ECO:0000313" key="6">
    <source>
        <dbReference type="EMBL" id="MBE6269787.1"/>
    </source>
</evidence>
<feature type="coiled-coil region" evidence="2">
    <location>
        <begin position="327"/>
        <end position="394"/>
    </location>
</feature>
<feature type="signal peptide" evidence="4">
    <location>
        <begin position="1"/>
        <end position="20"/>
    </location>
</feature>
<feature type="chain" id="PRO_5038789588" evidence="4">
    <location>
        <begin position="21"/>
        <end position="691"/>
    </location>
</feature>
<keyword evidence="4" id="KW-0732">Signal</keyword>
<dbReference type="Gene3D" id="3.60.40.10">
    <property type="entry name" value="PPM-type phosphatase domain"/>
    <property type="match status" value="1"/>
</dbReference>
<name>A0A9D5P0L5_XYLRU</name>
<dbReference type="SUPFAM" id="SSF48452">
    <property type="entry name" value="TPR-like"/>
    <property type="match status" value="1"/>
</dbReference>
<evidence type="ECO:0000256" key="3">
    <source>
        <dbReference type="SAM" id="Phobius"/>
    </source>
</evidence>
<dbReference type="PANTHER" id="PTHR43156">
    <property type="entry name" value="STAGE II SPORULATION PROTEIN E-RELATED"/>
    <property type="match status" value="1"/>
</dbReference>
<dbReference type="GO" id="GO:0016791">
    <property type="term" value="F:phosphatase activity"/>
    <property type="evidence" value="ECO:0007669"/>
    <property type="project" value="TreeGrafter"/>
</dbReference>
<evidence type="ECO:0000256" key="1">
    <source>
        <dbReference type="ARBA" id="ARBA00022801"/>
    </source>
</evidence>
<dbReference type="SMART" id="SM00331">
    <property type="entry name" value="PP2C_SIG"/>
    <property type="match status" value="1"/>
</dbReference>
<feature type="transmembrane region" description="Helical" evidence="3">
    <location>
        <begin position="400"/>
        <end position="421"/>
    </location>
</feature>
<dbReference type="Proteomes" id="UP000806522">
    <property type="component" value="Unassembled WGS sequence"/>
</dbReference>
<dbReference type="Pfam" id="PF07228">
    <property type="entry name" value="SpoIIE"/>
    <property type="match status" value="1"/>
</dbReference>
<protein>
    <submittedName>
        <fullName evidence="6">Serine/threonine-protein phosphatase</fullName>
    </submittedName>
</protein>
<dbReference type="InterPro" id="IPR011990">
    <property type="entry name" value="TPR-like_helical_dom_sf"/>
</dbReference>
<feature type="domain" description="PPM-type phosphatase" evidence="5">
    <location>
        <begin position="476"/>
        <end position="687"/>
    </location>
</feature>
<organism evidence="6 7">
    <name type="scientific">Xylanibacter ruminicola</name>
    <name type="common">Prevotella ruminicola</name>
    <dbReference type="NCBI Taxonomy" id="839"/>
    <lineage>
        <taxon>Bacteria</taxon>
        <taxon>Pseudomonadati</taxon>
        <taxon>Bacteroidota</taxon>
        <taxon>Bacteroidia</taxon>
        <taxon>Bacteroidales</taxon>
        <taxon>Prevotellaceae</taxon>
        <taxon>Xylanibacter</taxon>
    </lineage>
</organism>
<dbReference type="InterPro" id="IPR036457">
    <property type="entry name" value="PPM-type-like_dom_sf"/>
</dbReference>
<proteinExistence type="predicted"/>
<keyword evidence="3" id="KW-0812">Transmembrane</keyword>
<sequence length="691" mass="79313">MVKIILFIMLFVSGTIGTWAQPVADDDIKQLQKQMYQLYNKNDEEAFIDITNQLKEAAQKAGDERTFYKAWSNQALYFANHQQRNKGQLTAKDMQQYALNHDHKYGIYTGTHVMGTIQSMMGDYQEGIQNFRKAIDYLHKNFPNESAAASWIELARISLTNRKCQQACHDAEQALKEPNISAMHRLNAWSVICLSKVDTTVYHVKDAASYQKEFNYIWGEREKAKQAYGRDDSQGRVLAVWRKINDHQYDEALTLCEKLSPLFSNDMRHLIYKRMGDFRNAYYTQQRYWEMRDSINNKRNNHLLMEMTAAMDLGRVELEARELKLHNQQMRLDMAAEELAHKKLEEEALMLTLKNRDAELANITIQLENDSLEAHNKNLKLSEYQSKIQAQEQKEHAQHILMIAAGAIGLLVIGFLSFYLYRRQLAARRLKHAYHKLAVAYDQLEETTTAKERIESELRIARDIQMSMVPQAFPERSDLDLYGLMAPAKEVGGDLYSFEIIDNQLYFCLGDVSGKGVPASLFMAQAIRLFRAMAKQRRKPCDIATRLNNELSENNDNGMFVTMFIGEADLTTGHLYYCNAGHNPPLLDGEFINVESNAPIGLWPELDYVGEELDNISGKMLFIYTDGLNEAENLAQEQYGDDQLQQMLQQMKAYTAKQIIDAFSQSVESHRNGAEPNDDLTMLAIKLGGVN</sequence>